<proteinExistence type="predicted"/>
<name>A0A2T8KM85_9POAL</name>
<gene>
    <name evidence="2" type="ORF">PAHAL_3G510000</name>
</gene>
<dbReference type="AlphaFoldDB" id="A0A2T8KM85"/>
<keyword evidence="1" id="KW-1133">Transmembrane helix</keyword>
<feature type="transmembrane region" description="Helical" evidence="1">
    <location>
        <begin position="43"/>
        <end position="66"/>
    </location>
</feature>
<evidence type="ECO:0000313" key="2">
    <source>
        <dbReference type="EMBL" id="PVH63276.1"/>
    </source>
</evidence>
<organism evidence="2">
    <name type="scientific">Panicum hallii</name>
    <dbReference type="NCBI Taxonomy" id="206008"/>
    <lineage>
        <taxon>Eukaryota</taxon>
        <taxon>Viridiplantae</taxon>
        <taxon>Streptophyta</taxon>
        <taxon>Embryophyta</taxon>
        <taxon>Tracheophyta</taxon>
        <taxon>Spermatophyta</taxon>
        <taxon>Magnoliopsida</taxon>
        <taxon>Liliopsida</taxon>
        <taxon>Poales</taxon>
        <taxon>Poaceae</taxon>
        <taxon>PACMAD clade</taxon>
        <taxon>Panicoideae</taxon>
        <taxon>Panicodae</taxon>
        <taxon>Paniceae</taxon>
        <taxon>Panicinae</taxon>
        <taxon>Panicum</taxon>
        <taxon>Panicum sect. Panicum</taxon>
    </lineage>
</organism>
<protein>
    <submittedName>
        <fullName evidence="2">Uncharacterized protein</fullName>
    </submittedName>
</protein>
<evidence type="ECO:0000256" key="1">
    <source>
        <dbReference type="SAM" id="Phobius"/>
    </source>
</evidence>
<sequence length="69" mass="8079">MRMQAGVVCVLPARQTCEQMVFILERLRVRSQLVVLIPLFIEHARLMVISFMHGDAYYGIIIIIVYKRE</sequence>
<dbReference type="EMBL" id="CM008048">
    <property type="protein sequence ID" value="PVH63276.1"/>
    <property type="molecule type" value="Genomic_DNA"/>
</dbReference>
<dbReference type="Proteomes" id="UP000243499">
    <property type="component" value="Chromosome 3"/>
</dbReference>
<keyword evidence="1" id="KW-0812">Transmembrane</keyword>
<keyword evidence="1" id="KW-0472">Membrane</keyword>
<dbReference type="Gramene" id="PVH63276">
    <property type="protein sequence ID" value="PVH63276"/>
    <property type="gene ID" value="PAHAL_3G510000"/>
</dbReference>
<reference evidence="2" key="1">
    <citation type="submission" date="2018-04" db="EMBL/GenBank/DDBJ databases">
        <title>WGS assembly of Panicum hallii.</title>
        <authorList>
            <person name="Lovell J."/>
            <person name="Jenkins J."/>
            <person name="Lowry D."/>
            <person name="Mamidi S."/>
            <person name="Sreedasyam A."/>
            <person name="Weng X."/>
            <person name="Barry K."/>
            <person name="Bonette J."/>
            <person name="Campitelli B."/>
            <person name="Daum C."/>
            <person name="Gordon S."/>
            <person name="Gould B."/>
            <person name="Lipzen A."/>
            <person name="Macqueen A."/>
            <person name="Palacio-Mejia J."/>
            <person name="Plott C."/>
            <person name="Shakirov E."/>
            <person name="Shu S."/>
            <person name="Yoshinaga Y."/>
            <person name="Zane M."/>
            <person name="Rokhsar D."/>
            <person name="Grimwood J."/>
            <person name="Schmutz J."/>
            <person name="Juenger T."/>
        </authorList>
    </citation>
    <scope>NUCLEOTIDE SEQUENCE [LARGE SCALE GENOMIC DNA]</scope>
    <source>
        <strain evidence="2">FIL2</strain>
    </source>
</reference>
<accession>A0A2T8KM85</accession>